<organism evidence="2 3">
    <name type="scientific">Folsomia candida</name>
    <name type="common">Springtail</name>
    <dbReference type="NCBI Taxonomy" id="158441"/>
    <lineage>
        <taxon>Eukaryota</taxon>
        <taxon>Metazoa</taxon>
        <taxon>Ecdysozoa</taxon>
        <taxon>Arthropoda</taxon>
        <taxon>Hexapoda</taxon>
        <taxon>Collembola</taxon>
        <taxon>Entomobryomorpha</taxon>
        <taxon>Isotomoidea</taxon>
        <taxon>Isotomidae</taxon>
        <taxon>Proisotominae</taxon>
        <taxon>Folsomia</taxon>
    </lineage>
</organism>
<keyword evidence="3" id="KW-1185">Reference proteome</keyword>
<feature type="transmembrane region" description="Helical" evidence="1">
    <location>
        <begin position="60"/>
        <end position="79"/>
    </location>
</feature>
<keyword evidence="2" id="KW-0808">Transferase</keyword>
<keyword evidence="1" id="KW-0472">Membrane</keyword>
<proteinExistence type="predicted"/>
<keyword evidence="2" id="KW-0418">Kinase</keyword>
<keyword evidence="1" id="KW-1133">Transmembrane helix</keyword>
<accession>A0A226EZ69</accession>
<dbReference type="AlphaFoldDB" id="A0A226EZ69"/>
<evidence type="ECO:0000256" key="1">
    <source>
        <dbReference type="SAM" id="Phobius"/>
    </source>
</evidence>
<evidence type="ECO:0000313" key="3">
    <source>
        <dbReference type="Proteomes" id="UP000198287"/>
    </source>
</evidence>
<name>A0A226EZ69_FOLCA</name>
<dbReference type="EMBL" id="LNIX01000001">
    <property type="protein sequence ID" value="OXA62885.1"/>
    <property type="molecule type" value="Genomic_DNA"/>
</dbReference>
<gene>
    <name evidence="2" type="ORF">Fcan01_00028</name>
</gene>
<dbReference type="GO" id="GO:0016301">
    <property type="term" value="F:kinase activity"/>
    <property type="evidence" value="ECO:0007669"/>
    <property type="project" value="UniProtKB-KW"/>
</dbReference>
<keyword evidence="1" id="KW-0812">Transmembrane</keyword>
<dbReference type="Proteomes" id="UP000198287">
    <property type="component" value="Unassembled WGS sequence"/>
</dbReference>
<evidence type="ECO:0000313" key="2">
    <source>
        <dbReference type="EMBL" id="OXA62885.1"/>
    </source>
</evidence>
<protein>
    <submittedName>
        <fullName evidence="2">Selenide, water dikinase</fullName>
    </submittedName>
</protein>
<comment type="caution">
    <text evidence="2">The sequence shown here is derived from an EMBL/GenBank/DDBJ whole genome shotgun (WGS) entry which is preliminary data.</text>
</comment>
<reference evidence="2 3" key="1">
    <citation type="submission" date="2015-12" db="EMBL/GenBank/DDBJ databases">
        <title>The genome of Folsomia candida.</title>
        <authorList>
            <person name="Faddeeva A."/>
            <person name="Derks M.F."/>
            <person name="Anvar Y."/>
            <person name="Smit S."/>
            <person name="Van Straalen N."/>
            <person name="Roelofs D."/>
        </authorList>
    </citation>
    <scope>NUCLEOTIDE SEQUENCE [LARGE SCALE GENOMIC DNA]</scope>
    <source>
        <strain evidence="2 3">VU population</strain>
        <tissue evidence="2">Whole body</tissue>
    </source>
</reference>
<sequence>MPLDLVSSVCALQFKWDAKNQRAIPQRSKIRRSLCQLGVAVHLMYTVAQYLFMLNSPYDAAQIAMALALCSVLSVALGLRFKLDLVPMGFINTLIAFESRFFKG</sequence>